<organism evidence="9 10">
    <name type="scientific">Neobacillus notoginsengisoli</name>
    <dbReference type="NCBI Taxonomy" id="1578198"/>
    <lineage>
        <taxon>Bacteria</taxon>
        <taxon>Bacillati</taxon>
        <taxon>Bacillota</taxon>
        <taxon>Bacilli</taxon>
        <taxon>Bacillales</taxon>
        <taxon>Bacillaceae</taxon>
        <taxon>Neobacillus</taxon>
    </lineage>
</organism>
<evidence type="ECO:0000256" key="1">
    <source>
        <dbReference type="ARBA" id="ARBA00001936"/>
    </source>
</evidence>
<dbReference type="RefSeq" id="WP_118919469.1">
    <property type="nucleotide sequence ID" value="NZ_QWEG01000002.1"/>
</dbReference>
<dbReference type="EC" id="5.3.1.15" evidence="8"/>
<evidence type="ECO:0000256" key="2">
    <source>
        <dbReference type="ARBA" id="ARBA00022723"/>
    </source>
</evidence>
<dbReference type="InterPro" id="IPR011051">
    <property type="entry name" value="RmlC_Cupin_sf"/>
</dbReference>
<keyword evidence="3" id="KW-0464">Manganese</keyword>
<comment type="cofactor">
    <cofactor evidence="1">
        <name>Mn(2+)</name>
        <dbReference type="ChEBI" id="CHEBI:29035"/>
    </cofactor>
</comment>
<accession>A0A417YYU3</accession>
<comment type="catalytic activity">
    <reaction evidence="6">
        <text>D-lyxose = D-xylulose</text>
        <dbReference type="Rhea" id="RHEA:14201"/>
        <dbReference type="ChEBI" id="CHEBI:16789"/>
        <dbReference type="ChEBI" id="CHEBI:17140"/>
        <dbReference type="EC" id="5.3.1.15"/>
    </reaction>
</comment>
<dbReference type="Proteomes" id="UP000284416">
    <property type="component" value="Unassembled WGS sequence"/>
</dbReference>
<dbReference type="AlphaFoldDB" id="A0A417YYU3"/>
<protein>
    <recommendedName>
        <fullName evidence="8">D-lyxose ketol-isomerase</fullName>
        <ecNumber evidence="8">5.3.1.15</ecNumber>
    </recommendedName>
</protein>
<evidence type="ECO:0000256" key="7">
    <source>
        <dbReference type="ARBA" id="ARBA00044951"/>
    </source>
</evidence>
<dbReference type="SUPFAM" id="SSF51182">
    <property type="entry name" value="RmlC-like cupins"/>
    <property type="match status" value="1"/>
</dbReference>
<dbReference type="OrthoDB" id="9781654at2"/>
<dbReference type="Gene3D" id="2.60.120.10">
    <property type="entry name" value="Jelly Rolls"/>
    <property type="match status" value="1"/>
</dbReference>
<evidence type="ECO:0000256" key="4">
    <source>
        <dbReference type="ARBA" id="ARBA00023235"/>
    </source>
</evidence>
<proteinExistence type="inferred from homology"/>
<evidence type="ECO:0000313" key="9">
    <source>
        <dbReference type="EMBL" id="RHW42773.1"/>
    </source>
</evidence>
<comment type="caution">
    <text evidence="9">The sequence shown here is derived from an EMBL/GenBank/DDBJ whole genome shotgun (WGS) entry which is preliminary data.</text>
</comment>
<evidence type="ECO:0000256" key="3">
    <source>
        <dbReference type="ARBA" id="ARBA00023211"/>
    </source>
</evidence>
<dbReference type="InterPro" id="IPR010864">
    <property type="entry name" value="D-lyxose_isomer"/>
</dbReference>
<keyword evidence="2" id="KW-0479">Metal-binding</keyword>
<dbReference type="CDD" id="cd20308">
    <property type="entry name" value="cupin_YdaE"/>
    <property type="match status" value="1"/>
</dbReference>
<dbReference type="EMBL" id="QWEG01000002">
    <property type="protein sequence ID" value="RHW42773.1"/>
    <property type="molecule type" value="Genomic_DNA"/>
</dbReference>
<dbReference type="GO" id="GO:0046872">
    <property type="term" value="F:metal ion binding"/>
    <property type="evidence" value="ECO:0007669"/>
    <property type="project" value="UniProtKB-KW"/>
</dbReference>
<dbReference type="InterPro" id="IPR014710">
    <property type="entry name" value="RmlC-like_jellyroll"/>
</dbReference>
<name>A0A417YYU3_9BACI</name>
<evidence type="ECO:0000256" key="8">
    <source>
        <dbReference type="ARBA" id="ARBA00044972"/>
    </source>
</evidence>
<sequence length="179" mass="20830">MKREEYEKIRARALEYFEKANIILTEEEKDKIEVADFGLGKVEETGLQLVTYVNTDVVCAKELVLFPYQTCPEHKHPKRSFDDGKEETFRCRYGTVRLFVEGAETENRSANPPAGDEDYYTVFHQVTLRPGEQYTIYPNTLHWFQAGEEGAVVSEFSTRSTDEEDIFTDTRIRRIPEVE</sequence>
<dbReference type="GO" id="GO:0047828">
    <property type="term" value="F:D-lyxose ketol-isomerase activity"/>
    <property type="evidence" value="ECO:0007669"/>
    <property type="project" value="UniProtKB-EC"/>
</dbReference>
<keyword evidence="10" id="KW-1185">Reference proteome</keyword>
<reference evidence="9 10" key="1">
    <citation type="journal article" date="2017" name="Int. J. Syst. Evol. Microbiol.">
        <title>Bacillus notoginsengisoli sp. nov., a novel bacterium isolated from the rhizosphere of Panax notoginseng.</title>
        <authorList>
            <person name="Zhang M.Y."/>
            <person name="Cheng J."/>
            <person name="Cai Y."/>
            <person name="Zhang T.Y."/>
            <person name="Wu Y.Y."/>
            <person name="Manikprabhu D."/>
            <person name="Li W.J."/>
            <person name="Zhang Y.X."/>
        </authorList>
    </citation>
    <scope>NUCLEOTIDE SEQUENCE [LARGE SCALE GENOMIC DNA]</scope>
    <source>
        <strain evidence="9 10">JCM 30743</strain>
    </source>
</reference>
<comment type="similarity">
    <text evidence="7">Belongs to the D-lyxose ketol-isomerase family.</text>
</comment>
<evidence type="ECO:0000256" key="6">
    <source>
        <dbReference type="ARBA" id="ARBA00044907"/>
    </source>
</evidence>
<evidence type="ECO:0000313" key="10">
    <source>
        <dbReference type="Proteomes" id="UP000284416"/>
    </source>
</evidence>
<dbReference type="Pfam" id="PF07385">
    <property type="entry name" value="Lyx_isomer"/>
    <property type="match status" value="1"/>
</dbReference>
<evidence type="ECO:0000256" key="5">
    <source>
        <dbReference type="ARBA" id="ARBA00023277"/>
    </source>
</evidence>
<keyword evidence="5" id="KW-0119">Carbohydrate metabolism</keyword>
<gene>
    <name evidence="9" type="ORF">D1B31_04125</name>
</gene>
<keyword evidence="4 9" id="KW-0413">Isomerase</keyword>